<reference evidence="3" key="1">
    <citation type="submission" date="2023-02" db="EMBL/GenBank/DDBJ databases">
        <title>Actinokineospora globicatena NBRC 15670.</title>
        <authorList>
            <person name="Ichikawa N."/>
            <person name="Sato H."/>
            <person name="Tonouchi N."/>
        </authorList>
    </citation>
    <scope>NUCLEOTIDE SEQUENCE</scope>
    <source>
        <strain evidence="3">NBRC 15670</strain>
    </source>
</reference>
<accession>A0A9W6QLN8</accession>
<dbReference type="SUPFAM" id="SSF50998">
    <property type="entry name" value="Quinoprotein alcohol dehydrogenase-like"/>
    <property type="match status" value="1"/>
</dbReference>
<dbReference type="Proteomes" id="UP001165042">
    <property type="component" value="Unassembled WGS sequence"/>
</dbReference>
<feature type="chain" id="PRO_5040968718" description="Lipoprotein" evidence="2">
    <location>
        <begin position="18"/>
        <end position="354"/>
    </location>
</feature>
<feature type="region of interest" description="Disordered" evidence="1">
    <location>
        <begin position="335"/>
        <end position="354"/>
    </location>
</feature>
<dbReference type="EMBL" id="BSSD01000001">
    <property type="protein sequence ID" value="GLW90568.1"/>
    <property type="molecule type" value="Genomic_DNA"/>
</dbReference>
<dbReference type="PROSITE" id="PS51257">
    <property type="entry name" value="PROKAR_LIPOPROTEIN"/>
    <property type="match status" value="1"/>
</dbReference>
<keyword evidence="4" id="KW-1185">Reference proteome</keyword>
<evidence type="ECO:0000313" key="4">
    <source>
        <dbReference type="Proteomes" id="UP001165042"/>
    </source>
</evidence>
<evidence type="ECO:0008006" key="5">
    <source>
        <dbReference type="Google" id="ProtNLM"/>
    </source>
</evidence>
<evidence type="ECO:0000256" key="1">
    <source>
        <dbReference type="SAM" id="MobiDB-lite"/>
    </source>
</evidence>
<keyword evidence="2" id="KW-0732">Signal</keyword>
<organism evidence="3 4">
    <name type="scientific">Actinokineospora globicatena</name>
    <dbReference type="NCBI Taxonomy" id="103729"/>
    <lineage>
        <taxon>Bacteria</taxon>
        <taxon>Bacillati</taxon>
        <taxon>Actinomycetota</taxon>
        <taxon>Actinomycetes</taxon>
        <taxon>Pseudonocardiales</taxon>
        <taxon>Pseudonocardiaceae</taxon>
        <taxon>Actinokineospora</taxon>
    </lineage>
</organism>
<dbReference type="AlphaFoldDB" id="A0A9W6QLN8"/>
<comment type="caution">
    <text evidence="3">The sequence shown here is derived from an EMBL/GenBank/DDBJ whole genome shotgun (WGS) entry which is preliminary data.</text>
</comment>
<feature type="signal peptide" evidence="2">
    <location>
        <begin position="1"/>
        <end position="17"/>
    </location>
</feature>
<dbReference type="RefSeq" id="WP_285608665.1">
    <property type="nucleotide sequence ID" value="NZ_BSSD01000001.1"/>
</dbReference>
<dbReference type="InterPro" id="IPR011047">
    <property type="entry name" value="Quinoprotein_ADH-like_sf"/>
</dbReference>
<gene>
    <name evidence="3" type="ORF">Aglo03_13840</name>
</gene>
<evidence type="ECO:0000256" key="2">
    <source>
        <dbReference type="SAM" id="SignalP"/>
    </source>
</evidence>
<name>A0A9W6QLN8_9PSEU</name>
<proteinExistence type="predicted"/>
<evidence type="ECO:0000313" key="3">
    <source>
        <dbReference type="EMBL" id="GLW90568.1"/>
    </source>
</evidence>
<protein>
    <recommendedName>
        <fullName evidence="5">Lipoprotein</fullName>
    </recommendedName>
</protein>
<sequence>MRAAILVLLLAFGGCTATDDEPAPAPRSGLVWSNDDGVFVLDGDQPRRLGRYHNEQVAVAADSRSGAVVVSDDFPSSGDDELVIWATGGGEARVPCGRCQGVAIAGDEVRTAQAWTNLVRRFARSDGRFLGSVLATPPRAVSVAAQVVAPQEVIAATPEVTVLEYVVDEPGRYNAFYAVDAHGSMRWEHLVDGDLPVHHYAVDPTGTTLAFSTGTSSVDADMESWPVLLDLATGQVKPLPPLPVGPDALSMVSDLAWNGPNLVVVSTVGPRGDTTRAGDGTSALFERRGDQWDRHAAADTAQLRPLPGGGLARVNNPFNELEITEHGTIRTLSGSGFILGSPTPGDAVPLDWPE</sequence>